<dbReference type="SMART" id="SM00904">
    <property type="entry name" value="Flavokinase"/>
    <property type="match status" value="1"/>
</dbReference>
<dbReference type="InterPro" id="IPR015864">
    <property type="entry name" value="FAD_synthase"/>
</dbReference>
<dbReference type="GO" id="GO:0009231">
    <property type="term" value="P:riboflavin biosynthetic process"/>
    <property type="evidence" value="ECO:0007669"/>
    <property type="project" value="InterPro"/>
</dbReference>
<dbReference type="InterPro" id="IPR002606">
    <property type="entry name" value="Riboflavin_kinase_bac"/>
</dbReference>
<keyword evidence="10 15" id="KW-0274">FAD</keyword>
<evidence type="ECO:0000256" key="14">
    <source>
        <dbReference type="ARBA" id="ARBA00049494"/>
    </source>
</evidence>
<proteinExistence type="inferred from homology"/>
<comment type="pathway">
    <text evidence="3 15">Cofactor biosynthesis; FMN biosynthesis; FMN from riboflavin (ATP route): step 1/1.</text>
</comment>
<dbReference type="UniPathway" id="UPA00276">
    <property type="reaction ID" value="UER00406"/>
</dbReference>
<name>A0A4Q8AE95_9MICC</name>
<keyword evidence="5 15" id="KW-0288">FMN</keyword>
<evidence type="ECO:0000256" key="13">
    <source>
        <dbReference type="ARBA" id="ARBA00047880"/>
    </source>
</evidence>
<evidence type="ECO:0000256" key="3">
    <source>
        <dbReference type="ARBA" id="ARBA00005201"/>
    </source>
</evidence>
<comment type="function">
    <text evidence="1">Catalyzes the phosphorylation of riboflavin to FMN followed by the adenylation of FMN to FAD.</text>
</comment>
<dbReference type="GO" id="GO:0005524">
    <property type="term" value="F:ATP binding"/>
    <property type="evidence" value="ECO:0007669"/>
    <property type="project" value="UniProtKB-UniRule"/>
</dbReference>
<evidence type="ECO:0000313" key="17">
    <source>
        <dbReference type="EMBL" id="RZU61889.1"/>
    </source>
</evidence>
<comment type="pathway">
    <text evidence="2 15">Cofactor biosynthesis; FAD biosynthesis; FAD from FMN: step 1/1.</text>
</comment>
<dbReference type="CDD" id="cd02064">
    <property type="entry name" value="FAD_synthetase_N"/>
    <property type="match status" value="1"/>
</dbReference>
<dbReference type="InterPro" id="IPR023468">
    <property type="entry name" value="Riboflavin_kinase"/>
</dbReference>
<sequence length="319" mass="34478">MQHWTGIDAVPAGFGPAVVTIGNFDGVHRGHQAVLQQLVDEGRGRGASSVAITFDPHPRQVHAPESGMHLITGLTDRVQLIAESGLDALLTINYTLDFARSTAEEFVRRIIVEKLKACAVVIGHDVRFGAGNHGDFETMVELGRRYGFDVVGIDDVGHDRRWSSTWIREALHAGDVSTAAEVLGRPHRMRGEVVHGAARGRELGFPTANLSPESTGIIPADGVYAGWLVDAAGTRWPSAISVGTNPTFVGVSRQVESHVIDRPDESVEDFDLYGQQVVVEFVERLRPMVAYNGVESLITQMNDDVAKARTILTADASAA</sequence>
<evidence type="ECO:0000256" key="11">
    <source>
        <dbReference type="ARBA" id="ARBA00022840"/>
    </source>
</evidence>
<dbReference type="UniPathway" id="UPA00277">
    <property type="reaction ID" value="UER00407"/>
</dbReference>
<dbReference type="FunFam" id="3.40.50.620:FF:000021">
    <property type="entry name" value="Riboflavin biosynthesis protein"/>
    <property type="match status" value="1"/>
</dbReference>
<accession>A0A4Q8AE95</accession>
<dbReference type="PANTHER" id="PTHR22749:SF6">
    <property type="entry name" value="RIBOFLAVIN KINASE"/>
    <property type="match status" value="1"/>
</dbReference>
<dbReference type="EC" id="2.7.7.2" evidence="15"/>
<dbReference type="SUPFAM" id="SSF82114">
    <property type="entry name" value="Riboflavin kinase-like"/>
    <property type="match status" value="1"/>
</dbReference>
<keyword evidence="6 15" id="KW-0808">Transferase</keyword>
<evidence type="ECO:0000256" key="15">
    <source>
        <dbReference type="PIRNR" id="PIRNR004491"/>
    </source>
</evidence>
<keyword evidence="8 15" id="KW-0547">Nucleotide-binding</keyword>
<dbReference type="FunFam" id="2.40.30.30:FF:000003">
    <property type="entry name" value="Riboflavin biosynthesis protein"/>
    <property type="match status" value="1"/>
</dbReference>
<protein>
    <recommendedName>
        <fullName evidence="15">Riboflavin biosynthesis protein</fullName>
    </recommendedName>
    <domain>
        <recommendedName>
            <fullName evidence="15">Riboflavin kinase</fullName>
            <ecNumber evidence="15">2.7.1.26</ecNumber>
        </recommendedName>
        <alternativeName>
            <fullName evidence="15">Flavokinase</fullName>
        </alternativeName>
    </domain>
    <domain>
        <recommendedName>
            <fullName evidence="15">FMN adenylyltransferase</fullName>
            <ecNumber evidence="15">2.7.7.2</ecNumber>
        </recommendedName>
        <alternativeName>
            <fullName evidence="15">FAD pyrophosphorylase</fullName>
        </alternativeName>
        <alternativeName>
            <fullName evidence="15">FAD synthase</fullName>
        </alternativeName>
    </domain>
</protein>
<dbReference type="InterPro" id="IPR023465">
    <property type="entry name" value="Riboflavin_kinase_dom_sf"/>
</dbReference>
<comment type="caution">
    <text evidence="17">The sequence shown here is derived from an EMBL/GenBank/DDBJ whole genome shotgun (WGS) entry which is preliminary data.</text>
</comment>
<dbReference type="SUPFAM" id="SSF52374">
    <property type="entry name" value="Nucleotidylyl transferase"/>
    <property type="match status" value="1"/>
</dbReference>
<keyword evidence="4 15" id="KW-0285">Flavoprotein</keyword>
<evidence type="ECO:0000256" key="2">
    <source>
        <dbReference type="ARBA" id="ARBA00004726"/>
    </source>
</evidence>
<evidence type="ECO:0000256" key="1">
    <source>
        <dbReference type="ARBA" id="ARBA00002121"/>
    </source>
</evidence>
<evidence type="ECO:0000256" key="6">
    <source>
        <dbReference type="ARBA" id="ARBA00022679"/>
    </source>
</evidence>
<comment type="catalytic activity">
    <reaction evidence="14 15">
        <text>FMN + ATP + H(+) = FAD + diphosphate</text>
        <dbReference type="Rhea" id="RHEA:17237"/>
        <dbReference type="ChEBI" id="CHEBI:15378"/>
        <dbReference type="ChEBI" id="CHEBI:30616"/>
        <dbReference type="ChEBI" id="CHEBI:33019"/>
        <dbReference type="ChEBI" id="CHEBI:57692"/>
        <dbReference type="ChEBI" id="CHEBI:58210"/>
        <dbReference type="EC" id="2.7.7.2"/>
    </reaction>
</comment>
<keyword evidence="7 15" id="KW-0548">Nucleotidyltransferase</keyword>
<evidence type="ECO:0000313" key="18">
    <source>
        <dbReference type="Proteomes" id="UP000292685"/>
    </source>
</evidence>
<dbReference type="Proteomes" id="UP000292685">
    <property type="component" value="Unassembled WGS sequence"/>
</dbReference>
<dbReference type="GO" id="GO:0006747">
    <property type="term" value="P:FAD biosynthetic process"/>
    <property type="evidence" value="ECO:0007669"/>
    <property type="project" value="UniProtKB-UniRule"/>
</dbReference>
<dbReference type="OrthoDB" id="9803667at2"/>
<evidence type="ECO:0000256" key="7">
    <source>
        <dbReference type="ARBA" id="ARBA00022695"/>
    </source>
</evidence>
<dbReference type="NCBIfam" id="TIGR00083">
    <property type="entry name" value="ribF"/>
    <property type="match status" value="1"/>
</dbReference>
<evidence type="ECO:0000259" key="16">
    <source>
        <dbReference type="SMART" id="SM00904"/>
    </source>
</evidence>
<keyword evidence="9 15" id="KW-0418">Kinase</keyword>
<comment type="similarity">
    <text evidence="15">Belongs to the ribF family.</text>
</comment>
<evidence type="ECO:0000256" key="9">
    <source>
        <dbReference type="ARBA" id="ARBA00022777"/>
    </source>
</evidence>
<organism evidence="17 18">
    <name type="scientific">Zhihengliuella halotolerans</name>
    <dbReference type="NCBI Taxonomy" id="370736"/>
    <lineage>
        <taxon>Bacteria</taxon>
        <taxon>Bacillati</taxon>
        <taxon>Actinomycetota</taxon>
        <taxon>Actinomycetes</taxon>
        <taxon>Micrococcales</taxon>
        <taxon>Micrococcaceae</taxon>
        <taxon>Zhihengliuella</taxon>
    </lineage>
</organism>
<keyword evidence="12" id="KW-0511">Multifunctional enzyme</keyword>
<dbReference type="GO" id="GO:0003919">
    <property type="term" value="F:FMN adenylyltransferase activity"/>
    <property type="evidence" value="ECO:0007669"/>
    <property type="project" value="UniProtKB-UniRule"/>
</dbReference>
<keyword evidence="11 15" id="KW-0067">ATP-binding</keyword>
<dbReference type="RefSeq" id="WP_130450358.1">
    <property type="nucleotide sequence ID" value="NZ_SHLA01000001.1"/>
</dbReference>
<dbReference type="EC" id="2.7.1.26" evidence="15"/>
<reference evidence="17 18" key="1">
    <citation type="submission" date="2019-02" db="EMBL/GenBank/DDBJ databases">
        <title>Sequencing the genomes of 1000 actinobacteria strains.</title>
        <authorList>
            <person name="Klenk H.-P."/>
        </authorList>
    </citation>
    <scope>NUCLEOTIDE SEQUENCE [LARGE SCALE GENOMIC DNA]</scope>
    <source>
        <strain evidence="17 18">DSM 17364</strain>
    </source>
</reference>
<evidence type="ECO:0000256" key="4">
    <source>
        <dbReference type="ARBA" id="ARBA00022630"/>
    </source>
</evidence>
<dbReference type="PIRSF" id="PIRSF004491">
    <property type="entry name" value="FAD_Synth"/>
    <property type="match status" value="1"/>
</dbReference>
<dbReference type="Gene3D" id="2.40.30.30">
    <property type="entry name" value="Riboflavin kinase-like"/>
    <property type="match status" value="1"/>
</dbReference>
<evidence type="ECO:0000256" key="8">
    <source>
        <dbReference type="ARBA" id="ARBA00022741"/>
    </source>
</evidence>
<dbReference type="GO" id="GO:0009398">
    <property type="term" value="P:FMN biosynthetic process"/>
    <property type="evidence" value="ECO:0007669"/>
    <property type="project" value="UniProtKB-UniRule"/>
</dbReference>
<dbReference type="EMBL" id="SHLA01000001">
    <property type="protein sequence ID" value="RZU61889.1"/>
    <property type="molecule type" value="Genomic_DNA"/>
</dbReference>
<evidence type="ECO:0000256" key="5">
    <source>
        <dbReference type="ARBA" id="ARBA00022643"/>
    </source>
</evidence>
<dbReference type="GO" id="GO:0008531">
    <property type="term" value="F:riboflavin kinase activity"/>
    <property type="evidence" value="ECO:0007669"/>
    <property type="project" value="UniProtKB-UniRule"/>
</dbReference>
<dbReference type="Gene3D" id="3.40.50.620">
    <property type="entry name" value="HUPs"/>
    <property type="match status" value="1"/>
</dbReference>
<dbReference type="PANTHER" id="PTHR22749">
    <property type="entry name" value="RIBOFLAVIN KINASE/FMN ADENYLYLTRANSFERASE"/>
    <property type="match status" value="1"/>
</dbReference>
<evidence type="ECO:0000256" key="10">
    <source>
        <dbReference type="ARBA" id="ARBA00022827"/>
    </source>
</evidence>
<dbReference type="NCBIfam" id="NF004160">
    <property type="entry name" value="PRK05627.1-3"/>
    <property type="match status" value="1"/>
</dbReference>
<feature type="domain" description="Riboflavin kinase" evidence="16">
    <location>
        <begin position="182"/>
        <end position="313"/>
    </location>
</feature>
<keyword evidence="18" id="KW-1185">Reference proteome</keyword>
<gene>
    <name evidence="17" type="ORF">EV380_1471</name>
</gene>
<dbReference type="InterPro" id="IPR015865">
    <property type="entry name" value="Riboflavin_kinase_bac/euk"/>
</dbReference>
<evidence type="ECO:0000256" key="12">
    <source>
        <dbReference type="ARBA" id="ARBA00023268"/>
    </source>
</evidence>
<dbReference type="Pfam" id="PF06574">
    <property type="entry name" value="FAD_syn"/>
    <property type="match status" value="1"/>
</dbReference>
<dbReference type="Pfam" id="PF01687">
    <property type="entry name" value="Flavokinase"/>
    <property type="match status" value="1"/>
</dbReference>
<dbReference type="AlphaFoldDB" id="A0A4Q8AE95"/>
<comment type="catalytic activity">
    <reaction evidence="13 15">
        <text>riboflavin + ATP = FMN + ADP + H(+)</text>
        <dbReference type="Rhea" id="RHEA:14357"/>
        <dbReference type="ChEBI" id="CHEBI:15378"/>
        <dbReference type="ChEBI" id="CHEBI:30616"/>
        <dbReference type="ChEBI" id="CHEBI:57986"/>
        <dbReference type="ChEBI" id="CHEBI:58210"/>
        <dbReference type="ChEBI" id="CHEBI:456216"/>
        <dbReference type="EC" id="2.7.1.26"/>
    </reaction>
</comment>
<dbReference type="InterPro" id="IPR014729">
    <property type="entry name" value="Rossmann-like_a/b/a_fold"/>
</dbReference>